<keyword evidence="7" id="KW-0067">ATP-binding</keyword>
<proteinExistence type="inferred from homology"/>
<evidence type="ECO:0000313" key="11">
    <source>
        <dbReference type="Proteomes" id="UP000275408"/>
    </source>
</evidence>
<organism evidence="10 11">
    <name type="scientific">Pocillopora damicornis</name>
    <name type="common">Cauliflower coral</name>
    <name type="synonym">Millepora damicornis</name>
    <dbReference type="NCBI Taxonomy" id="46731"/>
    <lineage>
        <taxon>Eukaryota</taxon>
        <taxon>Metazoa</taxon>
        <taxon>Cnidaria</taxon>
        <taxon>Anthozoa</taxon>
        <taxon>Hexacorallia</taxon>
        <taxon>Scleractinia</taxon>
        <taxon>Astrocoeniina</taxon>
        <taxon>Pocilloporidae</taxon>
        <taxon>Pocillopora</taxon>
    </lineage>
</organism>
<dbReference type="PANTHER" id="PTHR12153:SF18">
    <property type="entry name" value="SELENOPROTEIN O"/>
    <property type="match status" value="1"/>
</dbReference>
<evidence type="ECO:0000256" key="4">
    <source>
        <dbReference type="ARBA" id="ARBA00022695"/>
    </source>
</evidence>
<dbReference type="GO" id="GO:0046872">
    <property type="term" value="F:metal ion binding"/>
    <property type="evidence" value="ECO:0007669"/>
    <property type="project" value="UniProtKB-KW"/>
</dbReference>
<evidence type="ECO:0000256" key="8">
    <source>
        <dbReference type="ARBA" id="ARBA00022842"/>
    </source>
</evidence>
<reference evidence="10 11" key="1">
    <citation type="journal article" date="2018" name="Sci. Rep.">
        <title>Comparative analysis of the Pocillopora damicornis genome highlights role of immune system in coral evolution.</title>
        <authorList>
            <person name="Cunning R."/>
            <person name="Bay R.A."/>
            <person name="Gillette P."/>
            <person name="Baker A.C."/>
            <person name="Traylor-Knowles N."/>
        </authorList>
    </citation>
    <scope>NUCLEOTIDE SEQUENCE [LARGE SCALE GENOMIC DNA]</scope>
    <source>
        <strain evidence="10">RSMAS</strain>
        <tissue evidence="10">Whole animal</tissue>
    </source>
</reference>
<dbReference type="PANTHER" id="PTHR12153">
    <property type="entry name" value="SELENOPROTEIN O"/>
    <property type="match status" value="1"/>
</dbReference>
<keyword evidence="6" id="KW-0547">Nucleotide-binding</keyword>
<evidence type="ECO:0000256" key="1">
    <source>
        <dbReference type="ARBA" id="ARBA00001946"/>
    </source>
</evidence>
<feature type="non-terminal residue" evidence="10">
    <location>
        <position position="194"/>
    </location>
</feature>
<comment type="cofactor">
    <cofactor evidence="1">
        <name>Mg(2+)</name>
        <dbReference type="ChEBI" id="CHEBI:18420"/>
    </cofactor>
</comment>
<dbReference type="GO" id="GO:0016779">
    <property type="term" value="F:nucleotidyltransferase activity"/>
    <property type="evidence" value="ECO:0007669"/>
    <property type="project" value="UniProtKB-KW"/>
</dbReference>
<name>A0A3M6U6Z5_POCDA</name>
<protein>
    <recommendedName>
        <fullName evidence="9">Selenoprotein O</fullName>
    </recommendedName>
</protein>
<evidence type="ECO:0000256" key="7">
    <source>
        <dbReference type="ARBA" id="ARBA00022840"/>
    </source>
</evidence>
<evidence type="ECO:0000256" key="6">
    <source>
        <dbReference type="ARBA" id="ARBA00022741"/>
    </source>
</evidence>
<evidence type="ECO:0000256" key="3">
    <source>
        <dbReference type="ARBA" id="ARBA00022679"/>
    </source>
</evidence>
<evidence type="ECO:0000313" key="10">
    <source>
        <dbReference type="EMBL" id="RMX49435.1"/>
    </source>
</evidence>
<gene>
    <name evidence="10" type="ORF">pdam_00013341</name>
</gene>
<dbReference type="EMBL" id="RCHS01002141">
    <property type="protein sequence ID" value="RMX49435.1"/>
    <property type="molecule type" value="Genomic_DNA"/>
</dbReference>
<comment type="caution">
    <text evidence="10">The sequence shown here is derived from an EMBL/GenBank/DDBJ whole genome shotgun (WGS) entry which is preliminary data.</text>
</comment>
<keyword evidence="3" id="KW-0808">Transferase</keyword>
<accession>A0A3M6U6Z5</accession>
<dbReference type="AlphaFoldDB" id="A0A3M6U6Z5"/>
<keyword evidence="5" id="KW-0479">Metal-binding</keyword>
<evidence type="ECO:0000256" key="2">
    <source>
        <dbReference type="ARBA" id="ARBA00009747"/>
    </source>
</evidence>
<dbReference type="Pfam" id="PF02696">
    <property type="entry name" value="SelO"/>
    <property type="match status" value="1"/>
</dbReference>
<keyword evidence="4" id="KW-0548">Nucleotidyltransferase</keyword>
<sequence>MLMQVSVGHPVPLKYKPYLVAFSQEVLTDILDLNDTVLESPAFIDFAAGNEMIPNLIMLSHRYGGHQVKFGDWAGQLGDGCAVILGEYTNRIGERWELQLKGSGRTPYSRHGDGREVLRSSVHEFLASEAMFHFGVPTNRAAGLIVNNDLVWRDQFCYGHPKQEKVAIVLRLAKSWFRIGSLEILEHNSEEALL</sequence>
<dbReference type="GO" id="GO:0005524">
    <property type="term" value="F:ATP binding"/>
    <property type="evidence" value="ECO:0007669"/>
    <property type="project" value="UniProtKB-KW"/>
</dbReference>
<comment type="similarity">
    <text evidence="2">Belongs to the SELO family.</text>
</comment>
<evidence type="ECO:0000256" key="9">
    <source>
        <dbReference type="ARBA" id="ARBA00031547"/>
    </source>
</evidence>
<dbReference type="OrthoDB" id="10254721at2759"/>
<keyword evidence="11" id="KW-1185">Reference proteome</keyword>
<evidence type="ECO:0000256" key="5">
    <source>
        <dbReference type="ARBA" id="ARBA00022723"/>
    </source>
</evidence>
<dbReference type="Proteomes" id="UP000275408">
    <property type="component" value="Unassembled WGS sequence"/>
</dbReference>
<keyword evidence="8" id="KW-0460">Magnesium</keyword>
<dbReference type="InterPro" id="IPR003846">
    <property type="entry name" value="SelO"/>
</dbReference>